<name>A0A077WNJ3_9FUNG</name>
<evidence type="ECO:0000259" key="5">
    <source>
        <dbReference type="PROSITE" id="PS50850"/>
    </source>
</evidence>
<feature type="transmembrane region" description="Helical" evidence="4">
    <location>
        <begin position="194"/>
        <end position="214"/>
    </location>
</feature>
<dbReference type="InterPro" id="IPR036259">
    <property type="entry name" value="MFS_trans_sf"/>
</dbReference>
<comment type="subcellular location">
    <subcellularLocation>
        <location evidence="1">Membrane</location>
        <topology evidence="1">Multi-pass membrane protein</topology>
    </subcellularLocation>
</comment>
<keyword evidence="4" id="KW-0812">Transmembrane</keyword>
<feature type="transmembrane region" description="Helical" evidence="4">
    <location>
        <begin position="363"/>
        <end position="387"/>
    </location>
</feature>
<dbReference type="SUPFAM" id="SSF103473">
    <property type="entry name" value="MFS general substrate transporter"/>
    <property type="match status" value="1"/>
</dbReference>
<feature type="transmembrane region" description="Helical" evidence="4">
    <location>
        <begin position="399"/>
        <end position="418"/>
    </location>
</feature>
<dbReference type="PROSITE" id="PS50850">
    <property type="entry name" value="MFS"/>
    <property type="match status" value="1"/>
</dbReference>
<dbReference type="GO" id="GO:0022857">
    <property type="term" value="F:transmembrane transporter activity"/>
    <property type="evidence" value="ECO:0007669"/>
    <property type="project" value="InterPro"/>
</dbReference>
<dbReference type="InterPro" id="IPR020846">
    <property type="entry name" value="MFS_dom"/>
</dbReference>
<feature type="transmembrane region" description="Helical" evidence="4">
    <location>
        <begin position="330"/>
        <end position="351"/>
    </location>
</feature>
<dbReference type="Pfam" id="PF07690">
    <property type="entry name" value="MFS_1"/>
    <property type="match status" value="1"/>
</dbReference>
<organism evidence="6">
    <name type="scientific">Lichtheimia ramosa</name>
    <dbReference type="NCBI Taxonomy" id="688394"/>
    <lineage>
        <taxon>Eukaryota</taxon>
        <taxon>Fungi</taxon>
        <taxon>Fungi incertae sedis</taxon>
        <taxon>Mucoromycota</taxon>
        <taxon>Mucoromycotina</taxon>
        <taxon>Mucoromycetes</taxon>
        <taxon>Mucorales</taxon>
        <taxon>Lichtheimiaceae</taxon>
        <taxon>Lichtheimia</taxon>
    </lineage>
</organism>
<dbReference type="Gene3D" id="1.20.1250.20">
    <property type="entry name" value="MFS general substrate transporter like domains"/>
    <property type="match status" value="2"/>
</dbReference>
<keyword evidence="4" id="KW-0472">Membrane</keyword>
<accession>A0A077WNJ3</accession>
<evidence type="ECO:0000313" key="6">
    <source>
        <dbReference type="EMBL" id="CDS08925.1"/>
    </source>
</evidence>
<dbReference type="PANTHER" id="PTHR11360">
    <property type="entry name" value="MONOCARBOXYLATE TRANSPORTER"/>
    <property type="match status" value="1"/>
</dbReference>
<evidence type="ECO:0000256" key="4">
    <source>
        <dbReference type="SAM" id="Phobius"/>
    </source>
</evidence>
<proteinExistence type="inferred from homology"/>
<dbReference type="CDD" id="cd17352">
    <property type="entry name" value="MFS_MCT_SLC16"/>
    <property type="match status" value="1"/>
</dbReference>
<dbReference type="InterPro" id="IPR050327">
    <property type="entry name" value="Proton-linked_MCT"/>
</dbReference>
<feature type="transmembrane region" description="Helical" evidence="4">
    <location>
        <begin position="37"/>
        <end position="56"/>
    </location>
</feature>
<dbReference type="AlphaFoldDB" id="A0A077WNJ3"/>
<sequence length="428" mass="46815">MTESERSSTVSGEPVSSQNKPETQIETLVPPDGGRGWFPVLGSFLGLFSIFGYNYSWGVFLNYYKEHVFLNQMDKLSWVGSLCVALFFILGPINQTVIRIMGYRYMLWTGMVLCTAALILASFAKEVWHVFLTQGLLYGLGASFVWFPCIGAPQQWFSKQRGLAVGLAMSGSGIGGLVISNICQAIINNIDYRWALRVVGIINFVLIGIASILVRPLGTAEQTGGRAGIVSWYLFKNPRFVILFIFGLITTFGYMTPFFLLPSHAKELQLDPWVGTNLSAIMSAVNAAARIFTGFMGDKLGRFNSLFLCTFLAGLFCLAIWTNATNEATIWVFAVLYGFAGGGYIALFPAVQPQVVGLENISPAVGLLYATNLVGYLFGTPIASALINKTVPPNYMNGAIWAGVTVIVGSLFALWLRVAQGGWKWARI</sequence>
<comment type="similarity">
    <text evidence="2">Belongs to the major facilitator superfamily. Monocarboxylate porter (TC 2.A.1.13) family.</text>
</comment>
<dbReference type="OrthoDB" id="6499973at2759"/>
<feature type="transmembrane region" description="Helical" evidence="4">
    <location>
        <begin position="130"/>
        <end position="150"/>
    </location>
</feature>
<gene>
    <name evidence="6" type="ORF">LRAMOSA10286</name>
</gene>
<evidence type="ECO:0000256" key="2">
    <source>
        <dbReference type="ARBA" id="ARBA00006727"/>
    </source>
</evidence>
<feature type="region of interest" description="Disordered" evidence="3">
    <location>
        <begin position="1"/>
        <end position="30"/>
    </location>
</feature>
<feature type="transmembrane region" description="Helical" evidence="4">
    <location>
        <begin position="162"/>
        <end position="182"/>
    </location>
</feature>
<feature type="transmembrane region" description="Helical" evidence="4">
    <location>
        <begin position="273"/>
        <end position="293"/>
    </location>
</feature>
<dbReference type="PANTHER" id="PTHR11360:SF284">
    <property type="entry name" value="EG:103B4.3 PROTEIN-RELATED"/>
    <property type="match status" value="1"/>
</dbReference>
<feature type="transmembrane region" description="Helical" evidence="4">
    <location>
        <begin position="305"/>
        <end position="324"/>
    </location>
</feature>
<feature type="transmembrane region" description="Helical" evidence="4">
    <location>
        <begin position="76"/>
        <end position="93"/>
    </location>
</feature>
<evidence type="ECO:0000256" key="3">
    <source>
        <dbReference type="SAM" id="MobiDB-lite"/>
    </source>
</evidence>
<evidence type="ECO:0000256" key="1">
    <source>
        <dbReference type="ARBA" id="ARBA00004141"/>
    </source>
</evidence>
<feature type="compositionally biased region" description="Polar residues" evidence="3">
    <location>
        <begin position="7"/>
        <end position="26"/>
    </location>
</feature>
<dbReference type="GO" id="GO:0016020">
    <property type="term" value="C:membrane"/>
    <property type="evidence" value="ECO:0007669"/>
    <property type="project" value="UniProtKB-SubCell"/>
</dbReference>
<keyword evidence="4" id="KW-1133">Transmembrane helix</keyword>
<dbReference type="InterPro" id="IPR011701">
    <property type="entry name" value="MFS"/>
</dbReference>
<feature type="transmembrane region" description="Helical" evidence="4">
    <location>
        <begin position="240"/>
        <end position="261"/>
    </location>
</feature>
<feature type="transmembrane region" description="Helical" evidence="4">
    <location>
        <begin position="105"/>
        <end position="124"/>
    </location>
</feature>
<dbReference type="EMBL" id="LK023328">
    <property type="protein sequence ID" value="CDS08925.1"/>
    <property type="molecule type" value="Genomic_DNA"/>
</dbReference>
<protein>
    <recommendedName>
        <fullName evidence="5">Major facilitator superfamily (MFS) profile domain-containing protein</fullName>
    </recommendedName>
</protein>
<feature type="domain" description="Major facilitator superfamily (MFS) profile" evidence="5">
    <location>
        <begin position="35"/>
        <end position="421"/>
    </location>
</feature>
<reference evidence="6" key="1">
    <citation type="journal article" date="2014" name="Genome Announc.">
        <title>De novo whole-genome sequence and genome annotation of Lichtheimia ramosa.</title>
        <authorList>
            <person name="Linde J."/>
            <person name="Schwartze V."/>
            <person name="Binder U."/>
            <person name="Lass-Florl C."/>
            <person name="Voigt K."/>
            <person name="Horn F."/>
        </authorList>
    </citation>
    <scope>NUCLEOTIDE SEQUENCE</scope>
    <source>
        <strain evidence="6">JMRC FSU:6197</strain>
    </source>
</reference>